<dbReference type="InterPro" id="IPR034122">
    <property type="entry name" value="Retropepsin-like_bacterial"/>
</dbReference>
<proteinExistence type="predicted"/>
<feature type="transmembrane region" description="Helical" evidence="1">
    <location>
        <begin position="12"/>
        <end position="30"/>
    </location>
</feature>
<dbReference type="EMBL" id="FXWL01000002">
    <property type="protein sequence ID" value="SMQ76492.1"/>
    <property type="molecule type" value="Genomic_DNA"/>
</dbReference>
<feature type="transmembrane region" description="Helical" evidence="1">
    <location>
        <begin position="36"/>
        <end position="54"/>
    </location>
</feature>
<dbReference type="Proteomes" id="UP000194469">
    <property type="component" value="Unassembled WGS sequence"/>
</dbReference>
<keyword evidence="1" id="KW-0472">Membrane</keyword>
<dbReference type="InterPro" id="IPR011969">
    <property type="entry name" value="Clan_AA_Asp_peptidase_C"/>
</dbReference>
<accession>A0A1Y6FUE8</accession>
<sequence length="206" mass="21710">MPAAETTPDWLRLAMIALAAAILVVAILRVPVVGALVRALAATAMLAAAIWLLLRQAPFDPTLARLARAAGLSTQSVEGRTLRIAMARDGHFWLDARINGVSRRMLVDSGATITALSKDSARAAGIEDDPLLLPVYLRTANGTVRAATGTIARFEAGPLVAENLKIIIAPTLGNVDILGMNFLSELASWRVEGRTLILVPRSGGSA</sequence>
<dbReference type="NCBIfam" id="TIGR02281">
    <property type="entry name" value="clan_AA_DTGA"/>
    <property type="match status" value="1"/>
</dbReference>
<keyword evidence="2" id="KW-0645">Protease</keyword>
<dbReference type="GeneID" id="303001591"/>
<dbReference type="Pfam" id="PF13975">
    <property type="entry name" value="gag-asp_proteas"/>
    <property type="match status" value="1"/>
</dbReference>
<dbReference type="GO" id="GO:0008233">
    <property type="term" value="F:peptidase activity"/>
    <property type="evidence" value="ECO:0007669"/>
    <property type="project" value="UniProtKB-KW"/>
</dbReference>
<gene>
    <name evidence="2" type="ORF">SAMN06295984_1934</name>
</gene>
<dbReference type="RefSeq" id="WP_086456967.1">
    <property type="nucleotide sequence ID" value="NZ_FXWL01000002.1"/>
</dbReference>
<organism evidence="2 3">
    <name type="scientific">Sphingopyxis terrae subsp. ummariensis</name>
    <dbReference type="NCBI Taxonomy" id="429001"/>
    <lineage>
        <taxon>Bacteria</taxon>
        <taxon>Pseudomonadati</taxon>
        <taxon>Pseudomonadota</taxon>
        <taxon>Alphaproteobacteria</taxon>
        <taxon>Sphingomonadales</taxon>
        <taxon>Sphingomonadaceae</taxon>
        <taxon>Sphingopyxis</taxon>
    </lineage>
</organism>
<evidence type="ECO:0000313" key="2">
    <source>
        <dbReference type="EMBL" id="SMQ76492.1"/>
    </source>
</evidence>
<protein>
    <submittedName>
        <fullName evidence="2">Aspartyl protease family protein</fullName>
    </submittedName>
</protein>
<evidence type="ECO:0000256" key="1">
    <source>
        <dbReference type="SAM" id="Phobius"/>
    </source>
</evidence>
<dbReference type="Gene3D" id="2.40.70.10">
    <property type="entry name" value="Acid Proteases"/>
    <property type="match status" value="1"/>
</dbReference>
<dbReference type="InterPro" id="IPR021109">
    <property type="entry name" value="Peptidase_aspartic_dom_sf"/>
</dbReference>
<keyword evidence="2" id="KW-0378">Hydrolase</keyword>
<keyword evidence="1" id="KW-1133">Transmembrane helix</keyword>
<keyword evidence="1" id="KW-0812">Transmembrane</keyword>
<dbReference type="SUPFAM" id="SSF50630">
    <property type="entry name" value="Acid proteases"/>
    <property type="match status" value="1"/>
</dbReference>
<name>A0A1Y6FUE8_9SPHN</name>
<evidence type="ECO:0000313" key="3">
    <source>
        <dbReference type="Proteomes" id="UP000194469"/>
    </source>
</evidence>
<dbReference type="GO" id="GO:0006508">
    <property type="term" value="P:proteolysis"/>
    <property type="evidence" value="ECO:0007669"/>
    <property type="project" value="UniProtKB-KW"/>
</dbReference>
<keyword evidence="3" id="KW-1185">Reference proteome</keyword>
<dbReference type="CDD" id="cd05483">
    <property type="entry name" value="retropepsin_like_bacteria"/>
    <property type="match status" value="1"/>
</dbReference>
<reference evidence="3" key="1">
    <citation type="submission" date="2017-04" db="EMBL/GenBank/DDBJ databases">
        <authorList>
            <person name="Varghese N."/>
            <person name="Submissions S."/>
        </authorList>
    </citation>
    <scope>NUCLEOTIDE SEQUENCE [LARGE SCALE GENOMIC DNA]</scope>
    <source>
        <strain evidence="3">UI2</strain>
    </source>
</reference>
<dbReference type="AlphaFoldDB" id="A0A1Y6FUE8"/>